<gene>
    <name evidence="1" type="ORF">BC739_007848</name>
</gene>
<sequence length="33" mass="3434">MTGEFAAVLRDSIETTARSLRAAPLATVSANRG</sequence>
<dbReference type="Proteomes" id="UP000517916">
    <property type="component" value="Unassembled WGS sequence"/>
</dbReference>
<proteinExistence type="predicted"/>
<accession>A0ABR6BUK4</accession>
<dbReference type="EMBL" id="JACJID010000007">
    <property type="protein sequence ID" value="MBA8930601.1"/>
    <property type="molecule type" value="Genomic_DNA"/>
</dbReference>
<reference evidence="1 2" key="1">
    <citation type="submission" date="2020-08" db="EMBL/GenBank/DDBJ databases">
        <title>Genomic Encyclopedia of Archaeal and Bacterial Type Strains, Phase II (KMG-II): from individual species to whole genera.</title>
        <authorList>
            <person name="Goeker M."/>
        </authorList>
    </citation>
    <scope>NUCLEOTIDE SEQUENCE [LARGE SCALE GENOMIC DNA]</scope>
    <source>
        <strain evidence="1 2">DSM 43850</strain>
    </source>
</reference>
<organism evidence="1 2">
    <name type="scientific">Kutzneria viridogrisea</name>
    <dbReference type="NCBI Taxonomy" id="47990"/>
    <lineage>
        <taxon>Bacteria</taxon>
        <taxon>Bacillati</taxon>
        <taxon>Actinomycetota</taxon>
        <taxon>Actinomycetes</taxon>
        <taxon>Pseudonocardiales</taxon>
        <taxon>Pseudonocardiaceae</taxon>
        <taxon>Kutzneria</taxon>
    </lineage>
</organism>
<comment type="caution">
    <text evidence="1">The sequence shown here is derived from an EMBL/GenBank/DDBJ whole genome shotgun (WGS) entry which is preliminary data.</text>
</comment>
<name>A0ABR6BUK4_9PSEU</name>
<keyword evidence="2" id="KW-1185">Reference proteome</keyword>
<evidence type="ECO:0000313" key="2">
    <source>
        <dbReference type="Proteomes" id="UP000517916"/>
    </source>
</evidence>
<protein>
    <submittedName>
        <fullName evidence="1">Uncharacterized protein</fullName>
    </submittedName>
</protein>
<evidence type="ECO:0000313" key="1">
    <source>
        <dbReference type="EMBL" id="MBA8930601.1"/>
    </source>
</evidence>